<evidence type="ECO:0000313" key="2">
    <source>
        <dbReference type="EMBL" id="OAE43796.1"/>
    </source>
</evidence>
<dbReference type="Gene3D" id="3.40.50.880">
    <property type="match status" value="1"/>
</dbReference>
<dbReference type="InterPro" id="IPR017926">
    <property type="entry name" value="GATASE"/>
</dbReference>
<organism evidence="2 3">
    <name type="scientific">Agrobacterium tumefaciens</name>
    <dbReference type="NCBI Taxonomy" id="358"/>
    <lineage>
        <taxon>Bacteria</taxon>
        <taxon>Pseudomonadati</taxon>
        <taxon>Pseudomonadota</taxon>
        <taxon>Alphaproteobacteria</taxon>
        <taxon>Hyphomicrobiales</taxon>
        <taxon>Rhizobiaceae</taxon>
        <taxon>Rhizobium/Agrobacterium group</taxon>
        <taxon>Agrobacterium</taxon>
        <taxon>Agrobacterium tumefaciens complex</taxon>
    </lineage>
</organism>
<dbReference type="PROSITE" id="PS51273">
    <property type="entry name" value="GATASE_TYPE_1"/>
    <property type="match status" value="1"/>
</dbReference>
<gene>
    <name evidence="2" type="ORF">A7J57_03980</name>
</gene>
<dbReference type="Proteomes" id="UP000077098">
    <property type="component" value="Unassembled WGS sequence"/>
</dbReference>
<evidence type="ECO:0000313" key="3">
    <source>
        <dbReference type="Proteomes" id="UP000077098"/>
    </source>
</evidence>
<sequence length="232" mass="24992">MRVAIIENMAGTPWGQLGVALTEAEATVDVIKAYAGEPLPQHAGDHHALVVFGGEQNALDDAFSPYFPDLTRLMKSFGDAGKAVMGVCLGSQLLARAYGGENILAGPPEFGWEDVSVTEEGASDPLMAGLGESFPIFQWHCDTFTLPDGATRLATNAITKNQAFRVGRAAYGTQFHFEASTSVVDAWRKTFPTSIEKMSPGWLESYDSHRSRRADAADGAGLEIARAWVRLI</sequence>
<dbReference type="InterPro" id="IPR029062">
    <property type="entry name" value="Class_I_gatase-like"/>
</dbReference>
<protein>
    <submittedName>
        <fullName evidence="2">GMP synthase</fullName>
    </submittedName>
</protein>
<dbReference type="SUPFAM" id="SSF52317">
    <property type="entry name" value="Class I glutamine amidotransferase-like"/>
    <property type="match status" value="1"/>
</dbReference>
<dbReference type="PANTHER" id="PTHR42695:SF5">
    <property type="entry name" value="GLUTAMINE AMIDOTRANSFERASE YLR126C-RELATED"/>
    <property type="match status" value="1"/>
</dbReference>
<accession>A0A176X7Z3</accession>
<name>A0A176X7Z3_AGRTU</name>
<feature type="domain" description="Glutamine amidotransferase" evidence="1">
    <location>
        <begin position="25"/>
        <end position="182"/>
    </location>
</feature>
<dbReference type="Pfam" id="PF00117">
    <property type="entry name" value="GATase"/>
    <property type="match status" value="1"/>
</dbReference>
<dbReference type="RefSeq" id="WP_063949800.1">
    <property type="nucleotide sequence ID" value="NZ_LXPS01000022.1"/>
</dbReference>
<dbReference type="AlphaFoldDB" id="A0A176X7Z3"/>
<dbReference type="InterPro" id="IPR044992">
    <property type="entry name" value="ChyE-like"/>
</dbReference>
<dbReference type="CDD" id="cd01741">
    <property type="entry name" value="GATase1_1"/>
    <property type="match status" value="1"/>
</dbReference>
<proteinExistence type="predicted"/>
<evidence type="ECO:0000259" key="1">
    <source>
        <dbReference type="Pfam" id="PF00117"/>
    </source>
</evidence>
<dbReference type="EMBL" id="LXPS01000022">
    <property type="protein sequence ID" value="OAE43796.1"/>
    <property type="molecule type" value="Genomic_DNA"/>
</dbReference>
<dbReference type="PANTHER" id="PTHR42695">
    <property type="entry name" value="GLUTAMINE AMIDOTRANSFERASE YLR126C-RELATED"/>
    <property type="match status" value="1"/>
</dbReference>
<comment type="caution">
    <text evidence="2">The sequence shown here is derived from an EMBL/GenBank/DDBJ whole genome shotgun (WGS) entry which is preliminary data.</text>
</comment>
<dbReference type="GO" id="GO:0005829">
    <property type="term" value="C:cytosol"/>
    <property type="evidence" value="ECO:0007669"/>
    <property type="project" value="TreeGrafter"/>
</dbReference>
<reference evidence="2 3" key="1">
    <citation type="submission" date="2016-05" db="EMBL/GenBank/DDBJ databases">
        <authorList>
            <person name="Lavstsen T."/>
            <person name="Jespersen J.S."/>
        </authorList>
    </citation>
    <scope>NUCLEOTIDE SEQUENCE [LARGE SCALE GENOMIC DNA]</scope>
    <source>
        <strain evidence="2 3">KCJ1736</strain>
    </source>
</reference>